<dbReference type="GO" id="GO:0030170">
    <property type="term" value="F:pyridoxal phosphate binding"/>
    <property type="evidence" value="ECO:0007669"/>
    <property type="project" value="InterPro"/>
</dbReference>
<evidence type="ECO:0000256" key="7">
    <source>
        <dbReference type="ARBA" id="ARBA00022697"/>
    </source>
</evidence>
<dbReference type="InterPro" id="IPR029144">
    <property type="entry name" value="Thr_synth_N"/>
</dbReference>
<comment type="cofactor">
    <cofactor evidence="1 11">
        <name>pyridoxal 5'-phosphate</name>
        <dbReference type="ChEBI" id="CHEBI:597326"/>
    </cofactor>
</comment>
<dbReference type="AlphaFoldDB" id="A0A7M1S2T2"/>
<dbReference type="PROSITE" id="PS00165">
    <property type="entry name" value="DEHYDRATASE_SER_THR"/>
    <property type="match status" value="1"/>
</dbReference>
<comment type="pathway">
    <text evidence="2">Amino-acid biosynthesis; L-threonine biosynthesis; L-threonine from L-aspartate: step 5/5.</text>
</comment>
<comment type="catalytic activity">
    <reaction evidence="9">
        <text>O-phospho-L-homoserine + H2O = L-threonine + phosphate</text>
        <dbReference type="Rhea" id="RHEA:10840"/>
        <dbReference type="ChEBI" id="CHEBI:15377"/>
        <dbReference type="ChEBI" id="CHEBI:43474"/>
        <dbReference type="ChEBI" id="CHEBI:57590"/>
        <dbReference type="ChEBI" id="CHEBI:57926"/>
        <dbReference type="EC" id="4.2.3.1"/>
    </reaction>
</comment>
<evidence type="ECO:0000256" key="10">
    <source>
        <dbReference type="NCBIfam" id="TIGR00260"/>
    </source>
</evidence>
<evidence type="ECO:0000256" key="4">
    <source>
        <dbReference type="ARBA" id="ARBA00013028"/>
    </source>
</evidence>
<evidence type="ECO:0000256" key="2">
    <source>
        <dbReference type="ARBA" id="ARBA00004979"/>
    </source>
</evidence>
<dbReference type="EMBL" id="CP063164">
    <property type="protein sequence ID" value="QOR61362.1"/>
    <property type="molecule type" value="Genomic_DNA"/>
</dbReference>
<organism evidence="14 15">
    <name type="scientific">Sulfurovum indicum</name>
    <dbReference type="NCBI Taxonomy" id="2779528"/>
    <lineage>
        <taxon>Bacteria</taxon>
        <taxon>Pseudomonadati</taxon>
        <taxon>Campylobacterota</taxon>
        <taxon>Epsilonproteobacteria</taxon>
        <taxon>Campylobacterales</taxon>
        <taxon>Sulfurovaceae</taxon>
        <taxon>Sulfurovum</taxon>
    </lineage>
</organism>
<dbReference type="PANTHER" id="PTHR43515:SF1">
    <property type="entry name" value="THREONINE SYNTHASE-LIKE 1"/>
    <property type="match status" value="1"/>
</dbReference>
<name>A0A7M1S2T2_9BACT</name>
<evidence type="ECO:0000256" key="6">
    <source>
        <dbReference type="ARBA" id="ARBA00022605"/>
    </source>
</evidence>
<dbReference type="Pfam" id="PF14821">
    <property type="entry name" value="Thr_synth_N"/>
    <property type="match status" value="1"/>
</dbReference>
<evidence type="ECO:0000313" key="14">
    <source>
        <dbReference type="EMBL" id="QOR61362.1"/>
    </source>
</evidence>
<evidence type="ECO:0000259" key="13">
    <source>
        <dbReference type="Pfam" id="PF14821"/>
    </source>
</evidence>
<dbReference type="SUPFAM" id="SSF53686">
    <property type="entry name" value="Tryptophan synthase beta subunit-like PLP-dependent enzymes"/>
    <property type="match status" value="1"/>
</dbReference>
<gene>
    <name evidence="14" type="ORF">IMZ28_07870</name>
</gene>
<keyword evidence="8 11" id="KW-0663">Pyridoxal phosphate</keyword>
<reference evidence="14 15" key="1">
    <citation type="submission" date="2020-10" db="EMBL/GenBank/DDBJ databases">
        <title>The genome of sulfurovum sp.</title>
        <authorList>
            <person name="Xie S."/>
            <person name="Shao Z."/>
            <person name="Jiang L."/>
        </authorList>
    </citation>
    <scope>NUCLEOTIDE SEQUENCE [LARGE SCALE GENOMIC DNA]</scope>
    <source>
        <strain evidence="14 15">ST-419</strain>
    </source>
</reference>
<evidence type="ECO:0000256" key="5">
    <source>
        <dbReference type="ARBA" id="ARBA00018679"/>
    </source>
</evidence>
<evidence type="ECO:0000256" key="11">
    <source>
        <dbReference type="PIRSR" id="PIRSR604450-51"/>
    </source>
</evidence>
<dbReference type="KEGG" id="sinu:IMZ28_07870"/>
<dbReference type="InterPro" id="IPR037158">
    <property type="entry name" value="Thr_synth_N_sf"/>
</dbReference>
<dbReference type="InterPro" id="IPR001926">
    <property type="entry name" value="TrpB-like_PALP"/>
</dbReference>
<dbReference type="GO" id="GO:0009088">
    <property type="term" value="P:threonine biosynthetic process"/>
    <property type="evidence" value="ECO:0007669"/>
    <property type="project" value="UniProtKB-UniRule"/>
</dbReference>
<dbReference type="InterPro" id="IPR000634">
    <property type="entry name" value="Ser/Thr_deHydtase_PyrdxlP-BS"/>
</dbReference>
<dbReference type="UniPathway" id="UPA00050">
    <property type="reaction ID" value="UER00065"/>
</dbReference>
<keyword evidence="15" id="KW-1185">Reference proteome</keyword>
<dbReference type="Proteomes" id="UP000595074">
    <property type="component" value="Chromosome"/>
</dbReference>
<protein>
    <recommendedName>
        <fullName evidence="5 10">Threonine synthase</fullName>
        <ecNumber evidence="4 10">4.2.3.1</ecNumber>
    </recommendedName>
</protein>
<comment type="similarity">
    <text evidence="3">Belongs to the threonine synthase family.</text>
</comment>
<evidence type="ECO:0000259" key="12">
    <source>
        <dbReference type="Pfam" id="PF00291"/>
    </source>
</evidence>
<evidence type="ECO:0000256" key="9">
    <source>
        <dbReference type="ARBA" id="ARBA00049144"/>
    </source>
</evidence>
<dbReference type="Pfam" id="PF00291">
    <property type="entry name" value="PALP"/>
    <property type="match status" value="1"/>
</dbReference>
<evidence type="ECO:0000256" key="3">
    <source>
        <dbReference type="ARBA" id="ARBA00005517"/>
    </source>
</evidence>
<dbReference type="InterPro" id="IPR036052">
    <property type="entry name" value="TrpB-like_PALP_sf"/>
</dbReference>
<accession>A0A7M1S2T2</accession>
<dbReference type="Gene3D" id="3.40.50.1100">
    <property type="match status" value="2"/>
</dbReference>
<dbReference type="GO" id="GO:0005737">
    <property type="term" value="C:cytoplasm"/>
    <property type="evidence" value="ECO:0007669"/>
    <property type="project" value="TreeGrafter"/>
</dbReference>
<feature type="domain" description="Tryptophan synthase beta chain-like PALP" evidence="12">
    <location>
        <begin position="107"/>
        <end position="412"/>
    </location>
</feature>
<evidence type="ECO:0000256" key="8">
    <source>
        <dbReference type="ARBA" id="ARBA00022898"/>
    </source>
</evidence>
<keyword evidence="7" id="KW-0791">Threonine biosynthesis</keyword>
<dbReference type="NCBIfam" id="TIGR00260">
    <property type="entry name" value="thrC"/>
    <property type="match status" value="1"/>
</dbReference>
<evidence type="ECO:0000256" key="1">
    <source>
        <dbReference type="ARBA" id="ARBA00001933"/>
    </source>
</evidence>
<dbReference type="InterPro" id="IPR004450">
    <property type="entry name" value="Thr_synthase-like"/>
</dbReference>
<dbReference type="PANTHER" id="PTHR43515">
    <property type="entry name" value="THREONINE SYNTHASE-LIKE 1"/>
    <property type="match status" value="1"/>
</dbReference>
<dbReference type="GO" id="GO:0004795">
    <property type="term" value="F:threonine synthase activity"/>
    <property type="evidence" value="ECO:0007669"/>
    <property type="project" value="UniProtKB-UniRule"/>
</dbReference>
<feature type="modified residue" description="N6-(pyridoxal phosphate)lysine" evidence="11">
    <location>
        <position position="115"/>
    </location>
</feature>
<keyword evidence="14" id="KW-0456">Lyase</keyword>
<evidence type="ECO:0000313" key="15">
    <source>
        <dbReference type="Proteomes" id="UP000595074"/>
    </source>
</evidence>
<sequence length="488" mass="54307">MQFIETRGNDGIKPSSVTFSEAILSPSASFGGLYVPVQLPTIDTAFLEKHLNSHYKTLALDFLTTFGIDIEEDVLQAALDRYDGFDDPKNPVPLSEIEEDCCVAELYHGPTRAFKDMALQPFGYILAKLAQKRDENYLIMAATSGDTGPATLETFKNQDNVKVACLYPDGGTSDVQRLQMVTEDAPNLKVIGVKGNFDDTQQTLKELLASEDFKAELQTRNIKLSAANSVNFGRIIFQVIYHIHSYLEMMRSGKISMGEKIYLVVPSGNFGNALGGYYAKKAGLPIEKILISSNVNNILTDWINKGEYDLNDRELVLTESPAMDILKSSNIERIMFDKFGAARTRELMENLASEGRFKLAAEELAKLQEDFAASYSDDTECEKEIAKYAQKGYIMDPHTATCMKAYETLREKALPTVIYSTAEWTKFSPTVAKSLGHPVDGDIEALQWVTENTNVSVPPMIHALFHKPIVHTVVVEKDAIKGEMLNFL</sequence>
<dbReference type="Gene3D" id="3.90.1380.10">
    <property type="entry name" value="Threonine synthase, N-terminal domain"/>
    <property type="match status" value="1"/>
</dbReference>
<proteinExistence type="inferred from homology"/>
<dbReference type="CDD" id="cd01560">
    <property type="entry name" value="Thr-synth_2"/>
    <property type="match status" value="1"/>
</dbReference>
<keyword evidence="6" id="KW-0028">Amino-acid biosynthesis</keyword>
<feature type="domain" description="Threonine synthase N-terminal" evidence="13">
    <location>
        <begin position="2"/>
        <end position="80"/>
    </location>
</feature>
<dbReference type="RefSeq" id="WP_197548036.1">
    <property type="nucleotide sequence ID" value="NZ_CP063164.1"/>
</dbReference>
<dbReference type="EC" id="4.2.3.1" evidence="4 10"/>